<dbReference type="Gene3D" id="3.40.50.2300">
    <property type="match status" value="1"/>
</dbReference>
<accession>A0A2H0UFQ2</accession>
<dbReference type="Pfam" id="PF00072">
    <property type="entry name" value="Response_reg"/>
    <property type="match status" value="1"/>
</dbReference>
<comment type="caution">
    <text evidence="4">The sequence shown here is derived from an EMBL/GenBank/DDBJ whole genome shotgun (WGS) entry which is preliminary data.</text>
</comment>
<keyword evidence="1 2" id="KW-0597">Phosphoprotein</keyword>
<reference evidence="5" key="1">
    <citation type="submission" date="2017-09" db="EMBL/GenBank/DDBJ databases">
        <title>Depth-based differentiation of microbial function through sediment-hosted aquifers and enrichment of novel symbionts in the deep terrestrial subsurface.</title>
        <authorList>
            <person name="Probst A.J."/>
            <person name="Ladd B."/>
            <person name="Jarett J.K."/>
            <person name="Geller-Mcgrath D.E."/>
            <person name="Sieber C.M.K."/>
            <person name="Emerson J.B."/>
            <person name="Anantharaman K."/>
            <person name="Thomas B.C."/>
            <person name="Malmstrom R."/>
            <person name="Stieglmeier M."/>
            <person name="Klingl A."/>
            <person name="Woyke T."/>
            <person name="Ryan C.M."/>
            <person name="Banfield J.F."/>
        </authorList>
    </citation>
    <scope>NUCLEOTIDE SEQUENCE [LARGE SCALE GENOMIC DNA]</scope>
</reference>
<dbReference type="InterPro" id="IPR011006">
    <property type="entry name" value="CheY-like_superfamily"/>
</dbReference>
<dbReference type="AlphaFoldDB" id="A0A2H0UFQ2"/>
<protein>
    <submittedName>
        <fullName evidence="4">Response regulator</fullName>
    </submittedName>
</protein>
<evidence type="ECO:0000256" key="1">
    <source>
        <dbReference type="ARBA" id="ARBA00022553"/>
    </source>
</evidence>
<evidence type="ECO:0000256" key="2">
    <source>
        <dbReference type="PROSITE-ProRule" id="PRU00169"/>
    </source>
</evidence>
<dbReference type="PANTHER" id="PTHR44591">
    <property type="entry name" value="STRESS RESPONSE REGULATOR PROTEIN 1"/>
    <property type="match status" value="1"/>
</dbReference>
<feature type="modified residue" description="4-aspartylphosphate" evidence="2">
    <location>
        <position position="61"/>
    </location>
</feature>
<dbReference type="CDD" id="cd00156">
    <property type="entry name" value="REC"/>
    <property type="match status" value="1"/>
</dbReference>
<proteinExistence type="predicted"/>
<dbReference type="InterPro" id="IPR050595">
    <property type="entry name" value="Bact_response_regulator"/>
</dbReference>
<dbReference type="SMART" id="SM00448">
    <property type="entry name" value="REC"/>
    <property type="match status" value="1"/>
</dbReference>
<dbReference type="EMBL" id="PFBH01000014">
    <property type="protein sequence ID" value="PIR85200.1"/>
    <property type="molecule type" value="Genomic_DNA"/>
</dbReference>
<organism evidence="4 5">
    <name type="scientific">Candidatus Kaiserbacteria bacterium CG10_big_fil_rev_8_21_14_0_10_45_20</name>
    <dbReference type="NCBI Taxonomy" id="1974607"/>
    <lineage>
        <taxon>Bacteria</taxon>
        <taxon>Candidatus Kaiseribacteriota</taxon>
    </lineage>
</organism>
<sequence length="135" mass="14755">MDTQKNTKDISIMLVDDDRFLLDMYALKFKEHGCAVEAIADSEKALERIRGGAHPDIILLDIIMPGIDGFQFLEALKKEGLTGNTIVIVLSNQGVKEDIDKALSLGAEGFIVKASAIPSEVLQKTLEFAEKAHKA</sequence>
<feature type="domain" description="Response regulatory" evidence="3">
    <location>
        <begin position="11"/>
        <end position="128"/>
    </location>
</feature>
<gene>
    <name evidence="4" type="ORF">COU15_02220</name>
</gene>
<dbReference type="PANTHER" id="PTHR44591:SF3">
    <property type="entry name" value="RESPONSE REGULATORY DOMAIN-CONTAINING PROTEIN"/>
    <property type="match status" value="1"/>
</dbReference>
<dbReference type="GO" id="GO:0000160">
    <property type="term" value="P:phosphorelay signal transduction system"/>
    <property type="evidence" value="ECO:0007669"/>
    <property type="project" value="InterPro"/>
</dbReference>
<dbReference type="PROSITE" id="PS50110">
    <property type="entry name" value="RESPONSE_REGULATORY"/>
    <property type="match status" value="1"/>
</dbReference>
<dbReference type="Proteomes" id="UP000229315">
    <property type="component" value="Unassembled WGS sequence"/>
</dbReference>
<name>A0A2H0UFQ2_9BACT</name>
<evidence type="ECO:0000259" key="3">
    <source>
        <dbReference type="PROSITE" id="PS50110"/>
    </source>
</evidence>
<dbReference type="InterPro" id="IPR001789">
    <property type="entry name" value="Sig_transdc_resp-reg_receiver"/>
</dbReference>
<evidence type="ECO:0000313" key="5">
    <source>
        <dbReference type="Proteomes" id="UP000229315"/>
    </source>
</evidence>
<evidence type="ECO:0000313" key="4">
    <source>
        <dbReference type="EMBL" id="PIR85200.1"/>
    </source>
</evidence>
<dbReference type="SUPFAM" id="SSF52172">
    <property type="entry name" value="CheY-like"/>
    <property type="match status" value="1"/>
</dbReference>